<sequence length="76" mass="8832">MLTIDLEPELETLLNKIAQQAHCSPNEIIKQLLRHYLEQQQASELLTNIINELPIFPSFANQDPLILQSALRDEWH</sequence>
<evidence type="ECO:0000313" key="1">
    <source>
        <dbReference type="EMBL" id="BAP56392.1"/>
    </source>
</evidence>
<proteinExistence type="predicted"/>
<dbReference type="HOGENOM" id="CLU_2585712_0_0_6"/>
<protein>
    <recommendedName>
        <fullName evidence="3">Ribbon-helix-helix protein CopG domain-containing protein</fullName>
    </recommendedName>
</protein>
<dbReference type="InterPro" id="IPR010985">
    <property type="entry name" value="Ribbon_hlx_hlx"/>
</dbReference>
<dbReference type="KEGG" id="tig:THII_2095"/>
<dbReference type="OrthoDB" id="5625399at2"/>
<dbReference type="Proteomes" id="UP000031623">
    <property type="component" value="Chromosome"/>
</dbReference>
<name>A0A090AL08_9GAMM</name>
<dbReference type="AlphaFoldDB" id="A0A090AL08"/>
<gene>
    <name evidence="1" type="ORF">THII_2095</name>
</gene>
<keyword evidence="2" id="KW-1185">Reference proteome</keyword>
<evidence type="ECO:0000313" key="2">
    <source>
        <dbReference type="Proteomes" id="UP000031623"/>
    </source>
</evidence>
<reference evidence="1 2" key="1">
    <citation type="journal article" date="2014" name="ISME J.">
        <title>Ecophysiology of Thioploca ingrica as revealed by the complete genome sequence supplemented with proteomic evidence.</title>
        <authorList>
            <person name="Kojima H."/>
            <person name="Ogura Y."/>
            <person name="Yamamoto N."/>
            <person name="Togashi T."/>
            <person name="Mori H."/>
            <person name="Watanabe T."/>
            <person name="Nemoto F."/>
            <person name="Kurokawa K."/>
            <person name="Hayashi T."/>
            <person name="Fukui M."/>
        </authorList>
    </citation>
    <scope>NUCLEOTIDE SEQUENCE [LARGE SCALE GENOMIC DNA]</scope>
</reference>
<dbReference type="GO" id="GO:0006355">
    <property type="term" value="P:regulation of DNA-templated transcription"/>
    <property type="evidence" value="ECO:0007669"/>
    <property type="project" value="InterPro"/>
</dbReference>
<accession>A0A090AL08</accession>
<dbReference type="EMBL" id="AP014633">
    <property type="protein sequence ID" value="BAP56392.1"/>
    <property type="molecule type" value="Genomic_DNA"/>
</dbReference>
<evidence type="ECO:0008006" key="3">
    <source>
        <dbReference type="Google" id="ProtNLM"/>
    </source>
</evidence>
<dbReference type="SUPFAM" id="SSF47598">
    <property type="entry name" value="Ribbon-helix-helix"/>
    <property type="match status" value="1"/>
</dbReference>
<dbReference type="STRING" id="40754.THII_2095"/>
<organism evidence="1 2">
    <name type="scientific">Thioploca ingrica</name>
    <dbReference type="NCBI Taxonomy" id="40754"/>
    <lineage>
        <taxon>Bacteria</taxon>
        <taxon>Pseudomonadati</taxon>
        <taxon>Pseudomonadota</taxon>
        <taxon>Gammaproteobacteria</taxon>
        <taxon>Thiotrichales</taxon>
        <taxon>Thiotrichaceae</taxon>
        <taxon>Thioploca</taxon>
    </lineage>
</organism>